<dbReference type="PRINTS" id="PR00606">
    <property type="entry name" value="CYTCHROMECID"/>
</dbReference>
<evidence type="ECO:0000256" key="6">
    <source>
        <dbReference type="PIRSR" id="PIRSR602324-1"/>
    </source>
</evidence>
<dbReference type="InterPro" id="IPR036909">
    <property type="entry name" value="Cyt_c-like_dom_sf"/>
</dbReference>
<proteinExistence type="predicted"/>
<accession>A0A8J3D2X2</accession>
<dbReference type="Gene3D" id="2.120.10.30">
    <property type="entry name" value="TolB, C-terminal domain"/>
    <property type="match status" value="1"/>
</dbReference>
<feature type="domain" description="Cytochrome c" evidence="7">
    <location>
        <begin position="194"/>
        <end position="279"/>
    </location>
</feature>
<dbReference type="InterPro" id="IPR002324">
    <property type="entry name" value="Cyt_c_ID"/>
</dbReference>
<evidence type="ECO:0000313" key="9">
    <source>
        <dbReference type="Proteomes" id="UP000598271"/>
    </source>
</evidence>
<dbReference type="InterPro" id="IPR011042">
    <property type="entry name" value="6-blade_b-propeller_TolB-like"/>
</dbReference>
<dbReference type="AlphaFoldDB" id="A0A8J3D2X2"/>
<organism evidence="8 9">
    <name type="scientific">Persicitalea jodogahamensis</name>
    <dbReference type="NCBI Taxonomy" id="402147"/>
    <lineage>
        <taxon>Bacteria</taxon>
        <taxon>Pseudomonadati</taxon>
        <taxon>Bacteroidota</taxon>
        <taxon>Cytophagia</taxon>
        <taxon>Cytophagales</taxon>
        <taxon>Spirosomataceae</taxon>
        <taxon>Persicitalea</taxon>
    </lineage>
</organism>
<comment type="caution">
    <text evidence="8">The sequence shown here is derived from an EMBL/GenBank/DDBJ whole genome shotgun (WGS) entry which is preliminary data.</text>
</comment>
<keyword evidence="5 6" id="KW-0408">Iron</keyword>
<keyword evidence="4" id="KW-0249">Electron transport</keyword>
<dbReference type="Gene3D" id="1.10.760.10">
    <property type="entry name" value="Cytochrome c-like domain"/>
    <property type="match status" value="1"/>
</dbReference>
<keyword evidence="2 6" id="KW-0349">Heme</keyword>
<dbReference type="GO" id="GO:0020037">
    <property type="term" value="F:heme binding"/>
    <property type="evidence" value="ECO:0007669"/>
    <property type="project" value="InterPro"/>
</dbReference>
<dbReference type="GO" id="GO:0009055">
    <property type="term" value="F:electron transfer activity"/>
    <property type="evidence" value="ECO:0007669"/>
    <property type="project" value="InterPro"/>
</dbReference>
<feature type="binding site" description="covalent" evidence="6">
    <location>
        <position position="208"/>
    </location>
    <ligand>
        <name>heme c</name>
        <dbReference type="ChEBI" id="CHEBI:61717"/>
    </ligand>
</feature>
<gene>
    <name evidence="8" type="ORF">GCM10007390_14750</name>
</gene>
<dbReference type="SUPFAM" id="SSF46626">
    <property type="entry name" value="Cytochrome c"/>
    <property type="match status" value="1"/>
</dbReference>
<feature type="binding site" description="covalent" evidence="6">
    <location>
        <position position="212"/>
    </location>
    <ligand>
        <name>heme c</name>
        <dbReference type="ChEBI" id="CHEBI:61717"/>
    </ligand>
</feature>
<dbReference type="Pfam" id="PF00034">
    <property type="entry name" value="Cytochrom_C"/>
    <property type="match status" value="1"/>
</dbReference>
<sequence>MVKEDEVQRPLEVWAIRSVLDKKPRMLTVALDKEMYIAYDMTRCKIYKVWKGGISMDGTAYTGKKEIQPTSWGANYLSDSSQNFNWTAKLDGKELPIRMQSKGYVFRKNQIYLQHDLLLGIDTIRIEERPEFVRNNAGKPGLERVFVTSNVPANVSVTLKSTLGNLEFVPNGRSRHVDYFDALPAQSLPVVRKEYAHQGQEIIEKSDCLTCHELYEANVGPSFQQVAMRYPKDVKTLAQLSSKIKYGGTGAWGSGVMNAHPTLSADELNTILDYVFTLKPKDAKPRKSTEEGVVNSAASLPVKPGFGASLAGVHPAYELTDLHTSGFKPKVGAMAFLPDGRLLVTTWDAVGGLYVLDGVTGENPTEVKVKRIASGLAEPLGMAVVDGEIYVLQKQELTKLIDHDGDEVIDEYRTICNSWEATADFHEFSFGLVYRDGYFYATLSMAMRLTPEEKQLPDRGRTIRISKDGSFESVNFGLRTPNGIGVGVDDELFVLDNQGQWLPGNKLIHVREGDFNGMGWGWLDESAPMPRMVPPAIWLPEDEIGNSPSEPVLITEGTYKGQMLHGEVTHGGIVRDFLEKVNGKYQGAAFRFSQGFAAGINRMRWGPDGALYVGEVGMAPGGWSWKDQTSGLQKLTYTGKVPFEMLAVRAKPKGFEIEFTEPLSKNVQADFKNLFIQQWWYKPTPSYGGPKMDLTDLKASRMSLSQDGRRLYVEIPGLRKENVIYFRLPIDLKSASGHPLWTSEAWYTLNEIPK</sequence>
<dbReference type="InterPro" id="IPR011041">
    <property type="entry name" value="Quinoprot_gluc/sorb_DH_b-prop"/>
</dbReference>
<dbReference type="PROSITE" id="PS51007">
    <property type="entry name" value="CYTC"/>
    <property type="match status" value="1"/>
</dbReference>
<evidence type="ECO:0000256" key="2">
    <source>
        <dbReference type="ARBA" id="ARBA00022617"/>
    </source>
</evidence>
<dbReference type="Proteomes" id="UP000598271">
    <property type="component" value="Unassembled WGS sequence"/>
</dbReference>
<comment type="PTM">
    <text evidence="6">Binds 1 heme c group covalently per subunit.</text>
</comment>
<evidence type="ECO:0000256" key="4">
    <source>
        <dbReference type="ARBA" id="ARBA00022982"/>
    </source>
</evidence>
<dbReference type="EMBL" id="BMXF01000001">
    <property type="protein sequence ID" value="GHB61897.1"/>
    <property type="molecule type" value="Genomic_DNA"/>
</dbReference>
<dbReference type="PANTHER" id="PTHR33546:SF1">
    <property type="entry name" value="LARGE, MULTIFUNCTIONAL SECRETED PROTEIN"/>
    <property type="match status" value="1"/>
</dbReference>
<evidence type="ECO:0000256" key="3">
    <source>
        <dbReference type="ARBA" id="ARBA00022723"/>
    </source>
</evidence>
<dbReference type="SUPFAM" id="SSF50952">
    <property type="entry name" value="Soluble quinoprotein glucose dehydrogenase"/>
    <property type="match status" value="1"/>
</dbReference>
<feature type="binding site" description="covalent" evidence="6">
    <location>
        <position position="257"/>
    </location>
    <ligand>
        <name>heme c</name>
        <dbReference type="ChEBI" id="CHEBI:61717"/>
    </ligand>
</feature>
<dbReference type="GO" id="GO:0005506">
    <property type="term" value="F:iron ion binding"/>
    <property type="evidence" value="ECO:0007669"/>
    <property type="project" value="InterPro"/>
</dbReference>
<evidence type="ECO:0000256" key="1">
    <source>
        <dbReference type="ARBA" id="ARBA00022448"/>
    </source>
</evidence>
<reference evidence="8 9" key="1">
    <citation type="journal article" date="2014" name="Int. J. Syst. Evol. Microbiol.">
        <title>Complete genome sequence of Corynebacterium casei LMG S-19264T (=DSM 44701T), isolated from a smear-ripened cheese.</title>
        <authorList>
            <consortium name="US DOE Joint Genome Institute (JGI-PGF)"/>
            <person name="Walter F."/>
            <person name="Albersmeier A."/>
            <person name="Kalinowski J."/>
            <person name="Ruckert C."/>
        </authorList>
    </citation>
    <scope>NUCLEOTIDE SEQUENCE [LARGE SCALE GENOMIC DNA]</scope>
    <source>
        <strain evidence="8 9">KCTC 12866</strain>
    </source>
</reference>
<dbReference type="InterPro" id="IPR009056">
    <property type="entry name" value="Cyt_c-like_dom"/>
</dbReference>
<dbReference type="PANTHER" id="PTHR33546">
    <property type="entry name" value="LARGE, MULTIFUNCTIONAL SECRETED PROTEIN-RELATED"/>
    <property type="match status" value="1"/>
</dbReference>
<evidence type="ECO:0000259" key="7">
    <source>
        <dbReference type="PROSITE" id="PS51007"/>
    </source>
</evidence>
<name>A0A8J3D2X2_9BACT</name>
<evidence type="ECO:0000256" key="5">
    <source>
        <dbReference type="ARBA" id="ARBA00023004"/>
    </source>
</evidence>
<keyword evidence="3 6" id="KW-0479">Metal-binding</keyword>
<evidence type="ECO:0000313" key="8">
    <source>
        <dbReference type="EMBL" id="GHB61897.1"/>
    </source>
</evidence>
<protein>
    <recommendedName>
        <fullName evidence="7">Cytochrome c domain-containing protein</fullName>
    </recommendedName>
</protein>
<keyword evidence="9" id="KW-1185">Reference proteome</keyword>
<keyword evidence="1" id="KW-0813">Transport</keyword>